<protein>
    <submittedName>
        <fullName evidence="2">Uncharacterized protein</fullName>
    </submittedName>
</protein>
<keyword evidence="3" id="KW-1185">Reference proteome</keyword>
<accession>A0A139XC40</accession>
<dbReference type="STRING" id="128403.WA1_19985"/>
<dbReference type="AlphaFoldDB" id="A0A139XC40"/>
<sequence>MTENHANQHMTENHTNQQKIQNNQNNELASEQKSIPGVEEVNEDDLDAVSGGRPGCPSATGYHGWWDSSPTPM</sequence>
<gene>
    <name evidence="2" type="ORF">WA1_19985</name>
</gene>
<feature type="compositionally biased region" description="Polar residues" evidence="1">
    <location>
        <begin position="1"/>
        <end position="10"/>
    </location>
</feature>
<name>A0A139XC40_9CYAN</name>
<feature type="region of interest" description="Disordered" evidence="1">
    <location>
        <begin position="1"/>
        <end position="73"/>
    </location>
</feature>
<organism evidence="2 3">
    <name type="scientific">Scytonema hofmannii PCC 7110</name>
    <dbReference type="NCBI Taxonomy" id="128403"/>
    <lineage>
        <taxon>Bacteria</taxon>
        <taxon>Bacillati</taxon>
        <taxon>Cyanobacteriota</taxon>
        <taxon>Cyanophyceae</taxon>
        <taxon>Nostocales</taxon>
        <taxon>Scytonemataceae</taxon>
        <taxon>Scytonema</taxon>
    </lineage>
</organism>
<dbReference type="RefSeq" id="WP_017741786.1">
    <property type="nucleotide sequence ID" value="NZ_KQ976354.1"/>
</dbReference>
<evidence type="ECO:0000313" key="2">
    <source>
        <dbReference type="EMBL" id="KYC42261.1"/>
    </source>
</evidence>
<comment type="caution">
    <text evidence="2">The sequence shown here is derived from an EMBL/GenBank/DDBJ whole genome shotgun (WGS) entry which is preliminary data.</text>
</comment>
<dbReference type="EMBL" id="ANNX02000020">
    <property type="protein sequence ID" value="KYC42261.1"/>
    <property type="molecule type" value="Genomic_DNA"/>
</dbReference>
<evidence type="ECO:0000313" key="3">
    <source>
        <dbReference type="Proteomes" id="UP000076925"/>
    </source>
</evidence>
<reference evidence="2 3" key="1">
    <citation type="journal article" date="2013" name="Genome Biol. Evol.">
        <title>Genomes of Stigonematalean cyanobacteria (subsection V) and the evolution of oxygenic photosynthesis from prokaryotes to plastids.</title>
        <authorList>
            <person name="Dagan T."/>
            <person name="Roettger M."/>
            <person name="Stucken K."/>
            <person name="Landan G."/>
            <person name="Koch R."/>
            <person name="Major P."/>
            <person name="Gould S.B."/>
            <person name="Goremykin V.V."/>
            <person name="Rippka R."/>
            <person name="Tandeau de Marsac N."/>
            <person name="Gugger M."/>
            <person name="Lockhart P.J."/>
            <person name="Allen J.F."/>
            <person name="Brune I."/>
            <person name="Maus I."/>
            <person name="Puhler A."/>
            <person name="Martin W.F."/>
        </authorList>
    </citation>
    <scope>NUCLEOTIDE SEQUENCE [LARGE SCALE GENOMIC DNA]</scope>
    <source>
        <strain evidence="2 3">PCC 7110</strain>
    </source>
</reference>
<feature type="compositionally biased region" description="Low complexity" evidence="1">
    <location>
        <begin position="13"/>
        <end position="26"/>
    </location>
</feature>
<evidence type="ECO:0000256" key="1">
    <source>
        <dbReference type="SAM" id="MobiDB-lite"/>
    </source>
</evidence>
<dbReference type="Proteomes" id="UP000076925">
    <property type="component" value="Unassembled WGS sequence"/>
</dbReference>
<proteinExistence type="predicted"/>